<accession>A0A6H1P7S5</accession>
<dbReference type="Proteomes" id="UP000501868">
    <property type="component" value="Chromosome"/>
</dbReference>
<feature type="transmembrane region" description="Helical" evidence="1">
    <location>
        <begin position="12"/>
        <end position="31"/>
    </location>
</feature>
<dbReference type="Gene3D" id="1.20.1250.20">
    <property type="entry name" value="MFS general substrate transporter like domains"/>
    <property type="match status" value="1"/>
</dbReference>
<evidence type="ECO:0000313" key="2">
    <source>
        <dbReference type="EMBL" id="QIZ09321.1"/>
    </source>
</evidence>
<evidence type="ECO:0000313" key="3">
    <source>
        <dbReference type="Proteomes" id="UP000501868"/>
    </source>
</evidence>
<evidence type="ECO:0008006" key="4">
    <source>
        <dbReference type="Google" id="ProtNLM"/>
    </source>
</evidence>
<evidence type="ECO:0000256" key="1">
    <source>
        <dbReference type="SAM" id="Phobius"/>
    </source>
</evidence>
<keyword evidence="1" id="KW-0812">Transmembrane</keyword>
<dbReference type="EMBL" id="CP051128">
    <property type="protein sequence ID" value="QIZ09321.1"/>
    <property type="molecule type" value="Genomic_DNA"/>
</dbReference>
<name>A0A6H1P7S5_PRIMG</name>
<reference evidence="2 3" key="1">
    <citation type="submission" date="2020-04" db="EMBL/GenBank/DDBJ databases">
        <title>Genome-Wide Identification of 5-Methylcytosine Sites in Bacterial Genomes By High-Throughput Sequencing of MspJI Restriction Fragments.</title>
        <authorList>
            <person name="Wu V."/>
        </authorList>
    </citation>
    <scope>NUCLEOTIDE SEQUENCE [LARGE SCALE GENOMIC DNA]</scope>
    <source>
        <strain evidence="2 3">S2</strain>
    </source>
</reference>
<organism evidence="2 3">
    <name type="scientific">Priestia megaterium</name>
    <name type="common">Bacillus megaterium</name>
    <dbReference type="NCBI Taxonomy" id="1404"/>
    <lineage>
        <taxon>Bacteria</taxon>
        <taxon>Bacillati</taxon>
        <taxon>Bacillota</taxon>
        <taxon>Bacilli</taxon>
        <taxon>Bacillales</taxon>
        <taxon>Bacillaceae</taxon>
        <taxon>Priestia</taxon>
    </lineage>
</organism>
<sequence length="70" mass="7351">MWEQAVSGFVHLLANTAGIVAPSITGFMIQVTGHYTGAFFLAGGLAITASLLVAIFVKPMKNKENIENAA</sequence>
<protein>
    <recommendedName>
        <fullName evidence="4">Major facilitator superfamily (MFS) profile domain-containing protein</fullName>
    </recommendedName>
</protein>
<keyword evidence="1" id="KW-0472">Membrane</keyword>
<feature type="transmembrane region" description="Helical" evidence="1">
    <location>
        <begin position="37"/>
        <end position="57"/>
    </location>
</feature>
<reference evidence="2 3" key="2">
    <citation type="submission" date="2020-04" db="EMBL/GenBank/DDBJ databases">
        <authorList>
            <person name="Fomenkov A."/>
            <person name="Anton B.P."/>
            <person name="Roberts R.J."/>
        </authorList>
    </citation>
    <scope>NUCLEOTIDE SEQUENCE [LARGE SCALE GENOMIC DNA]</scope>
    <source>
        <strain evidence="2 3">S2</strain>
    </source>
</reference>
<dbReference type="InterPro" id="IPR036259">
    <property type="entry name" value="MFS_trans_sf"/>
</dbReference>
<dbReference type="AlphaFoldDB" id="A0A6H1P7S5"/>
<dbReference type="SUPFAM" id="SSF103473">
    <property type="entry name" value="MFS general substrate transporter"/>
    <property type="match status" value="1"/>
</dbReference>
<gene>
    <name evidence="2" type="ORF">HFZ78_23620</name>
</gene>
<proteinExistence type="predicted"/>
<keyword evidence="1" id="KW-1133">Transmembrane helix</keyword>